<evidence type="ECO:0000256" key="12">
    <source>
        <dbReference type="ARBA" id="ARBA00023242"/>
    </source>
</evidence>
<dbReference type="GO" id="GO:0005634">
    <property type="term" value="C:nucleus"/>
    <property type="evidence" value="ECO:0007669"/>
    <property type="project" value="UniProtKB-SubCell"/>
</dbReference>
<keyword evidence="8" id="KW-0779">Telomere</keyword>
<reference evidence="15 16" key="1">
    <citation type="submission" date="2019-07" db="EMBL/GenBank/DDBJ databases">
        <title>Genome assembly of two rare yeast pathogens: Diutina rugosa and Trichomonascus ciferrii.</title>
        <authorList>
            <person name="Mixao V."/>
            <person name="Saus E."/>
            <person name="Hansen A."/>
            <person name="Lass-Flor C."/>
            <person name="Gabaldon T."/>
        </authorList>
    </citation>
    <scope>NUCLEOTIDE SEQUENCE [LARGE SCALE GENOMIC DNA]</scope>
    <source>
        <strain evidence="15 16">CBS 613</strain>
    </source>
</reference>
<sequence>MRPSPRAVYTSPSHPELIEFTPGDGPHSTQGKTTQISDVVIRAGGQDRDRPTHASDTYLGSLRAELTTLQDKINEFLTERMAEAKSHGTDSIDEIERKLLDEGHDEDSD</sequence>
<feature type="region of interest" description="Disordered" evidence="14">
    <location>
        <begin position="1"/>
        <end position="35"/>
    </location>
</feature>
<keyword evidence="9" id="KW-0805">Transcription regulation</keyword>
<evidence type="ECO:0000256" key="2">
    <source>
        <dbReference type="ARBA" id="ARBA00004574"/>
    </source>
</evidence>
<feature type="region of interest" description="Disordered" evidence="14">
    <location>
        <begin position="83"/>
        <end position="109"/>
    </location>
</feature>
<feature type="compositionally biased region" description="Basic and acidic residues" evidence="14">
    <location>
        <begin position="83"/>
        <end position="102"/>
    </location>
</feature>
<dbReference type="Proteomes" id="UP000449547">
    <property type="component" value="Unassembled WGS sequence"/>
</dbReference>
<dbReference type="InterPro" id="IPR014849">
    <property type="entry name" value="EKC/KEOPS_Gon7"/>
</dbReference>
<protein>
    <recommendedName>
        <fullName evidence="5">EKC/KEOPS complex subunit GON7</fullName>
    </recommendedName>
</protein>
<keyword evidence="7" id="KW-0819">tRNA processing</keyword>
<dbReference type="GO" id="GO:0008033">
    <property type="term" value="P:tRNA processing"/>
    <property type="evidence" value="ECO:0007669"/>
    <property type="project" value="UniProtKB-KW"/>
</dbReference>
<keyword evidence="12" id="KW-0539">Nucleus</keyword>
<proteinExistence type="inferred from homology"/>
<dbReference type="GO" id="GO:0000781">
    <property type="term" value="C:chromosome, telomeric region"/>
    <property type="evidence" value="ECO:0007669"/>
    <property type="project" value="UniProtKB-SubCell"/>
</dbReference>
<evidence type="ECO:0000256" key="11">
    <source>
        <dbReference type="ARBA" id="ARBA00023163"/>
    </source>
</evidence>
<keyword evidence="16" id="KW-1185">Reference proteome</keyword>
<dbReference type="AlphaFoldDB" id="A0A642UYS8"/>
<evidence type="ECO:0000256" key="4">
    <source>
        <dbReference type="ARBA" id="ARBA00011534"/>
    </source>
</evidence>
<evidence type="ECO:0000256" key="1">
    <source>
        <dbReference type="ARBA" id="ARBA00004123"/>
    </source>
</evidence>
<dbReference type="RefSeq" id="XP_034013268.1">
    <property type="nucleotide sequence ID" value="XM_034154540.1"/>
</dbReference>
<dbReference type="OrthoDB" id="2288868at2759"/>
<comment type="caution">
    <text evidence="15">The sequence shown here is derived from an EMBL/GenBank/DDBJ whole genome shotgun (WGS) entry which is preliminary data.</text>
</comment>
<evidence type="ECO:0000256" key="13">
    <source>
        <dbReference type="ARBA" id="ARBA00025393"/>
    </source>
</evidence>
<comment type="function">
    <text evidence="13">Component of the EKC/KEOPS complex that is required for the formation of a threonylcarbamoyl group on adenosine at position 37 (t(6)A37) in tRNAs that read codons beginning with adenine. The complex is probably involved in the transfer of the threonylcarbamoyl moiety of threonylcarbamoyl-AMP (TC-AMP) to the N6 group of A37. GON7 likely plays a supporting role to the catalytic subunit KAE1 in the complex. The EKC/KEOPS complex also promotes both telomere uncapping and telomere elongation. The complex is required for efficient recruitment of transcriptional coactivators.</text>
</comment>
<gene>
    <name evidence="15" type="ORF">DIURU_001943</name>
</gene>
<comment type="subunit">
    <text evidence="4">Component of the EKC/KEOPS complex composed of at least BUD32, CGI121, GON7, KAE1 and PCC1; the whole complex dimerizes.</text>
</comment>
<comment type="similarity">
    <text evidence="3">Belongs to the GON7 family.</text>
</comment>
<organism evidence="15 16">
    <name type="scientific">Diutina rugosa</name>
    <name type="common">Yeast</name>
    <name type="synonym">Candida rugosa</name>
    <dbReference type="NCBI Taxonomy" id="5481"/>
    <lineage>
        <taxon>Eukaryota</taxon>
        <taxon>Fungi</taxon>
        <taxon>Dikarya</taxon>
        <taxon>Ascomycota</taxon>
        <taxon>Saccharomycotina</taxon>
        <taxon>Pichiomycetes</taxon>
        <taxon>Debaryomycetaceae</taxon>
        <taxon>Diutina</taxon>
    </lineage>
</organism>
<dbReference type="Pfam" id="PF08738">
    <property type="entry name" value="Gon7"/>
    <property type="match status" value="1"/>
</dbReference>
<dbReference type="GeneID" id="54780594"/>
<evidence type="ECO:0000256" key="7">
    <source>
        <dbReference type="ARBA" id="ARBA00022694"/>
    </source>
</evidence>
<accession>A0A642UYS8</accession>
<evidence type="ECO:0000256" key="8">
    <source>
        <dbReference type="ARBA" id="ARBA00022895"/>
    </source>
</evidence>
<evidence type="ECO:0000313" key="16">
    <source>
        <dbReference type="Proteomes" id="UP000449547"/>
    </source>
</evidence>
<evidence type="ECO:0000256" key="3">
    <source>
        <dbReference type="ARBA" id="ARBA00008529"/>
    </source>
</evidence>
<evidence type="ECO:0000256" key="14">
    <source>
        <dbReference type="SAM" id="MobiDB-lite"/>
    </source>
</evidence>
<keyword evidence="10" id="KW-0010">Activator</keyword>
<dbReference type="VEuPathDB" id="FungiDB:DIURU_001943"/>
<comment type="subcellular location">
    <subcellularLocation>
        <location evidence="2">Chromosome</location>
        <location evidence="2">Telomere</location>
    </subcellularLocation>
    <subcellularLocation>
        <location evidence="1">Nucleus</location>
    </subcellularLocation>
</comment>
<name>A0A642UYS8_DIURU</name>
<evidence type="ECO:0000256" key="6">
    <source>
        <dbReference type="ARBA" id="ARBA00022454"/>
    </source>
</evidence>
<evidence type="ECO:0000313" key="15">
    <source>
        <dbReference type="EMBL" id="KAA8904362.1"/>
    </source>
</evidence>
<dbReference type="EMBL" id="SWFT01000059">
    <property type="protein sequence ID" value="KAA8904362.1"/>
    <property type="molecule type" value="Genomic_DNA"/>
</dbReference>
<dbReference type="OMA" id="QDHLNIF"/>
<evidence type="ECO:0000256" key="5">
    <source>
        <dbReference type="ARBA" id="ARBA00019746"/>
    </source>
</evidence>
<keyword evidence="6" id="KW-0158">Chromosome</keyword>
<keyword evidence="11" id="KW-0804">Transcription</keyword>
<evidence type="ECO:0000256" key="9">
    <source>
        <dbReference type="ARBA" id="ARBA00023015"/>
    </source>
</evidence>
<evidence type="ECO:0000256" key="10">
    <source>
        <dbReference type="ARBA" id="ARBA00023159"/>
    </source>
</evidence>